<evidence type="ECO:0000259" key="1">
    <source>
        <dbReference type="Pfam" id="PF00111"/>
    </source>
</evidence>
<organism evidence="2 3">
    <name type="scientific">Candidatus Geothrix skivensis</name>
    <dbReference type="NCBI Taxonomy" id="2954439"/>
    <lineage>
        <taxon>Bacteria</taxon>
        <taxon>Pseudomonadati</taxon>
        <taxon>Acidobacteriota</taxon>
        <taxon>Holophagae</taxon>
        <taxon>Holophagales</taxon>
        <taxon>Holophagaceae</taxon>
        <taxon>Geothrix</taxon>
    </lineage>
</organism>
<gene>
    <name evidence="2" type="ORF">IPP58_05735</name>
</gene>
<dbReference type="CDD" id="cd00207">
    <property type="entry name" value="fer2"/>
    <property type="match status" value="1"/>
</dbReference>
<dbReference type="AlphaFoldDB" id="A0A9D7SHA4"/>
<proteinExistence type="predicted"/>
<dbReference type="EMBL" id="JADKIO010000005">
    <property type="protein sequence ID" value="MBK9795986.1"/>
    <property type="molecule type" value="Genomic_DNA"/>
</dbReference>
<dbReference type="PROSITE" id="PS51257">
    <property type="entry name" value="PROKAR_LIPOPROTEIN"/>
    <property type="match status" value="1"/>
</dbReference>
<dbReference type="InterPro" id="IPR036010">
    <property type="entry name" value="2Fe-2S_ferredoxin-like_sf"/>
</dbReference>
<dbReference type="Pfam" id="PF00111">
    <property type="entry name" value="Fer2"/>
    <property type="match status" value="1"/>
</dbReference>
<dbReference type="GO" id="GO:0051536">
    <property type="term" value="F:iron-sulfur cluster binding"/>
    <property type="evidence" value="ECO:0007669"/>
    <property type="project" value="InterPro"/>
</dbReference>
<comment type="caution">
    <text evidence="2">The sequence shown here is derived from an EMBL/GenBank/DDBJ whole genome shotgun (WGS) entry which is preliminary data.</text>
</comment>
<feature type="domain" description="2Fe-2S ferredoxin-type" evidence="1">
    <location>
        <begin position="16"/>
        <end position="83"/>
    </location>
</feature>
<dbReference type="Gene3D" id="3.10.20.30">
    <property type="match status" value="1"/>
</dbReference>
<evidence type="ECO:0000313" key="2">
    <source>
        <dbReference type="EMBL" id="MBK9795986.1"/>
    </source>
</evidence>
<evidence type="ECO:0000313" key="3">
    <source>
        <dbReference type="Proteomes" id="UP000886657"/>
    </source>
</evidence>
<dbReference type="SUPFAM" id="SSF54292">
    <property type="entry name" value="2Fe-2S ferredoxin-like"/>
    <property type="match status" value="1"/>
</dbReference>
<dbReference type="Proteomes" id="UP000886657">
    <property type="component" value="Unassembled WGS sequence"/>
</dbReference>
<name>A0A9D7SHA4_9BACT</name>
<reference evidence="2" key="1">
    <citation type="submission" date="2020-10" db="EMBL/GenBank/DDBJ databases">
        <title>Connecting structure to function with the recovery of over 1000 high-quality activated sludge metagenome-assembled genomes encoding full-length rRNA genes using long-read sequencing.</title>
        <authorList>
            <person name="Singleton C.M."/>
            <person name="Petriglieri F."/>
            <person name="Kristensen J.M."/>
            <person name="Kirkegaard R.H."/>
            <person name="Michaelsen T.Y."/>
            <person name="Andersen M.H."/>
            <person name="Karst S.M."/>
            <person name="Dueholm M.S."/>
            <person name="Nielsen P.H."/>
            <person name="Albertsen M."/>
        </authorList>
    </citation>
    <scope>NUCLEOTIDE SEQUENCE</scope>
    <source>
        <strain evidence="2">Skiv_18-Q3-R9-52_MAXAC.067</strain>
    </source>
</reference>
<protein>
    <submittedName>
        <fullName evidence="2">(2Fe-2S)-binding protein</fullName>
    </submittedName>
</protein>
<dbReference type="InterPro" id="IPR001041">
    <property type="entry name" value="2Fe-2S_ferredoxin-type"/>
</dbReference>
<dbReference type="InterPro" id="IPR012675">
    <property type="entry name" value="Beta-grasp_dom_sf"/>
</dbReference>
<sequence>MTVVARTRQRDLVLQGRGTLMARCLALGLPVASACSGRGACGKCVMTILEGAEALRPPAVHEASVLARNGAMGNQRLSCQCRMPSSKAELVITTGYW</sequence>
<accession>A0A9D7SHA4</accession>